<dbReference type="InterPro" id="IPR017441">
    <property type="entry name" value="Protein_kinase_ATP_BS"/>
</dbReference>
<reference evidence="14" key="1">
    <citation type="journal article" date="2017" name="Cell">
        <title>Insights into land plant evolution garnered from the Marchantia polymorpha genome.</title>
        <authorList>
            <person name="Bowman J.L."/>
            <person name="Kohchi T."/>
            <person name="Yamato K.T."/>
            <person name="Jenkins J."/>
            <person name="Shu S."/>
            <person name="Ishizaki K."/>
            <person name="Yamaoka S."/>
            <person name="Nishihama R."/>
            <person name="Nakamura Y."/>
            <person name="Berger F."/>
            <person name="Adam C."/>
            <person name="Aki S.S."/>
            <person name="Althoff F."/>
            <person name="Araki T."/>
            <person name="Arteaga-Vazquez M.A."/>
            <person name="Balasubrmanian S."/>
            <person name="Barry K."/>
            <person name="Bauer D."/>
            <person name="Boehm C.R."/>
            <person name="Briginshaw L."/>
            <person name="Caballero-Perez J."/>
            <person name="Catarino B."/>
            <person name="Chen F."/>
            <person name="Chiyoda S."/>
            <person name="Chovatia M."/>
            <person name="Davies K.M."/>
            <person name="Delmans M."/>
            <person name="Demura T."/>
            <person name="Dierschke T."/>
            <person name="Dolan L."/>
            <person name="Dorantes-Acosta A.E."/>
            <person name="Eklund D.M."/>
            <person name="Florent S.N."/>
            <person name="Flores-Sandoval E."/>
            <person name="Fujiyama A."/>
            <person name="Fukuzawa H."/>
            <person name="Galik B."/>
            <person name="Grimanelli D."/>
            <person name="Grimwood J."/>
            <person name="Grossniklaus U."/>
            <person name="Hamada T."/>
            <person name="Haseloff J."/>
            <person name="Hetherington A.J."/>
            <person name="Higo A."/>
            <person name="Hirakawa Y."/>
            <person name="Hundley H.N."/>
            <person name="Ikeda Y."/>
            <person name="Inoue K."/>
            <person name="Inoue S.I."/>
            <person name="Ishida S."/>
            <person name="Jia Q."/>
            <person name="Kakita M."/>
            <person name="Kanazawa T."/>
            <person name="Kawai Y."/>
            <person name="Kawashima T."/>
            <person name="Kennedy M."/>
            <person name="Kinose K."/>
            <person name="Kinoshita T."/>
            <person name="Kohara Y."/>
            <person name="Koide E."/>
            <person name="Komatsu K."/>
            <person name="Kopischke S."/>
            <person name="Kubo M."/>
            <person name="Kyozuka J."/>
            <person name="Lagercrantz U."/>
            <person name="Lin S.S."/>
            <person name="Lindquist E."/>
            <person name="Lipzen A.M."/>
            <person name="Lu C.W."/>
            <person name="De Luna E."/>
            <person name="Martienssen R.A."/>
            <person name="Minamino N."/>
            <person name="Mizutani M."/>
            <person name="Mizutani M."/>
            <person name="Mochizuki N."/>
            <person name="Monte I."/>
            <person name="Mosher R."/>
            <person name="Nagasaki H."/>
            <person name="Nakagami H."/>
            <person name="Naramoto S."/>
            <person name="Nishitani K."/>
            <person name="Ohtani M."/>
            <person name="Okamoto T."/>
            <person name="Okumura M."/>
            <person name="Phillips J."/>
            <person name="Pollak B."/>
            <person name="Reinders A."/>
            <person name="Rovekamp M."/>
            <person name="Sano R."/>
            <person name="Sawa S."/>
            <person name="Schmid M.W."/>
            <person name="Shirakawa M."/>
            <person name="Solano R."/>
            <person name="Spunde A."/>
            <person name="Suetsugu N."/>
            <person name="Sugano S."/>
            <person name="Sugiyama A."/>
            <person name="Sun R."/>
            <person name="Suzuki Y."/>
            <person name="Takenaka M."/>
            <person name="Takezawa D."/>
            <person name="Tomogane H."/>
            <person name="Tsuzuki M."/>
            <person name="Ueda T."/>
            <person name="Umeda M."/>
            <person name="Ward J.M."/>
            <person name="Watanabe Y."/>
            <person name="Yazaki K."/>
            <person name="Yokoyama R."/>
            <person name="Yoshitake Y."/>
            <person name="Yotsui I."/>
            <person name="Zachgo S."/>
            <person name="Schmutz J."/>
        </authorList>
    </citation>
    <scope>NUCLEOTIDE SEQUENCE [LARGE SCALE GENOMIC DNA]</scope>
    <source>
        <strain evidence="14">Tak-1</strain>
    </source>
</reference>
<comment type="catalytic activity">
    <reaction evidence="8">
        <text>L-threonyl-[protein] + ATP = O-phospho-L-threonyl-[protein] + ADP + H(+)</text>
        <dbReference type="Rhea" id="RHEA:46608"/>
        <dbReference type="Rhea" id="RHEA-COMP:11060"/>
        <dbReference type="Rhea" id="RHEA-COMP:11605"/>
        <dbReference type="ChEBI" id="CHEBI:15378"/>
        <dbReference type="ChEBI" id="CHEBI:30013"/>
        <dbReference type="ChEBI" id="CHEBI:30616"/>
        <dbReference type="ChEBI" id="CHEBI:61977"/>
        <dbReference type="ChEBI" id="CHEBI:456216"/>
        <dbReference type="EC" id="2.7.11.1"/>
    </reaction>
</comment>
<feature type="compositionally biased region" description="Acidic residues" evidence="11">
    <location>
        <begin position="1"/>
        <end position="10"/>
    </location>
</feature>
<dbReference type="FunFam" id="3.30.200.20:FF:000060">
    <property type="entry name" value="Serine/threonine-protein kinase isoform 1"/>
    <property type="match status" value="1"/>
</dbReference>
<dbReference type="GO" id="GO:0007165">
    <property type="term" value="P:signal transduction"/>
    <property type="evidence" value="ECO:0000318"/>
    <property type="project" value="GO_Central"/>
</dbReference>
<feature type="compositionally biased region" description="Basic and acidic residues" evidence="11">
    <location>
        <begin position="689"/>
        <end position="710"/>
    </location>
</feature>
<organism evidence="13 14">
    <name type="scientific">Marchantia polymorpha</name>
    <name type="common">Common liverwort</name>
    <name type="synonym">Marchantia aquatica</name>
    <dbReference type="NCBI Taxonomy" id="3197"/>
    <lineage>
        <taxon>Eukaryota</taxon>
        <taxon>Viridiplantae</taxon>
        <taxon>Streptophyta</taxon>
        <taxon>Embryophyta</taxon>
        <taxon>Marchantiophyta</taxon>
        <taxon>Marchantiopsida</taxon>
        <taxon>Marchantiidae</taxon>
        <taxon>Marchantiales</taxon>
        <taxon>Marchantiaceae</taxon>
        <taxon>Marchantia</taxon>
    </lineage>
</organism>
<evidence type="ECO:0000256" key="7">
    <source>
        <dbReference type="ARBA" id="ARBA00022840"/>
    </source>
</evidence>
<evidence type="ECO:0000256" key="2">
    <source>
        <dbReference type="ARBA" id="ARBA00012513"/>
    </source>
</evidence>
<dbReference type="PANTHER" id="PTHR23257:SF821">
    <property type="entry name" value="ATP BINDING PROTEIN"/>
    <property type="match status" value="1"/>
</dbReference>
<dbReference type="InterPro" id="IPR055164">
    <property type="entry name" value="EDR1/CTR1/ARMC3-like_pept-like"/>
</dbReference>
<evidence type="ECO:0000256" key="6">
    <source>
        <dbReference type="ARBA" id="ARBA00022777"/>
    </source>
</evidence>
<name>A0A2R6W166_MARPO</name>
<dbReference type="SMART" id="SM00220">
    <property type="entry name" value="S_TKc"/>
    <property type="match status" value="1"/>
</dbReference>
<evidence type="ECO:0000256" key="3">
    <source>
        <dbReference type="ARBA" id="ARBA00022527"/>
    </source>
</evidence>
<evidence type="ECO:0000313" key="14">
    <source>
        <dbReference type="Proteomes" id="UP000244005"/>
    </source>
</evidence>
<feature type="compositionally biased region" description="Polar residues" evidence="11">
    <location>
        <begin position="747"/>
        <end position="756"/>
    </location>
</feature>
<dbReference type="InterPro" id="IPR050167">
    <property type="entry name" value="Ser_Thr_protein_kinase"/>
</dbReference>
<dbReference type="AlphaFoldDB" id="A0A2R6W166"/>
<comment type="similarity">
    <text evidence="1">Belongs to the protein kinase superfamily. TKL Ser/Thr protein kinase family. RAF subfamily.</text>
</comment>
<dbReference type="InterPro" id="IPR000719">
    <property type="entry name" value="Prot_kinase_dom"/>
</dbReference>
<dbReference type="Gene3D" id="3.30.200.20">
    <property type="entry name" value="Phosphorylase Kinase, domain 1"/>
    <property type="match status" value="1"/>
</dbReference>
<dbReference type="Pfam" id="PF07714">
    <property type="entry name" value="PK_Tyr_Ser-Thr"/>
    <property type="match status" value="1"/>
</dbReference>
<feature type="region of interest" description="Disordered" evidence="11">
    <location>
        <begin position="503"/>
        <end position="532"/>
    </location>
</feature>
<evidence type="ECO:0000256" key="8">
    <source>
        <dbReference type="ARBA" id="ARBA00047899"/>
    </source>
</evidence>
<dbReference type="SUPFAM" id="SSF56112">
    <property type="entry name" value="Protein kinase-like (PK-like)"/>
    <property type="match status" value="1"/>
</dbReference>
<feature type="region of interest" description="Disordered" evidence="11">
    <location>
        <begin position="573"/>
        <end position="756"/>
    </location>
</feature>
<gene>
    <name evidence="13" type="ORF">MARPO_0192s0004</name>
</gene>
<keyword evidence="4" id="KW-0808">Transferase</keyword>
<dbReference type="GO" id="GO:0005524">
    <property type="term" value="F:ATP binding"/>
    <property type="evidence" value="ECO:0007669"/>
    <property type="project" value="UniProtKB-UniRule"/>
</dbReference>
<keyword evidence="7 10" id="KW-0067">ATP-binding</keyword>
<evidence type="ECO:0000256" key="11">
    <source>
        <dbReference type="SAM" id="MobiDB-lite"/>
    </source>
</evidence>
<dbReference type="OrthoDB" id="339325at2759"/>
<feature type="domain" description="Protein kinase" evidence="12">
    <location>
        <begin position="827"/>
        <end position="1081"/>
    </location>
</feature>
<dbReference type="Proteomes" id="UP000244005">
    <property type="component" value="Unassembled WGS sequence"/>
</dbReference>
<dbReference type="PROSITE" id="PS00108">
    <property type="entry name" value="PROTEIN_KINASE_ST"/>
    <property type="match status" value="1"/>
</dbReference>
<keyword evidence="6" id="KW-0418">Kinase</keyword>
<dbReference type="OMA" id="ANDCPND"/>
<dbReference type="EMBL" id="KZ772860">
    <property type="protein sequence ID" value="PTQ27568.1"/>
    <property type="molecule type" value="Genomic_DNA"/>
</dbReference>
<dbReference type="Gramene" id="Mp8g18570.1">
    <property type="protein sequence ID" value="Mp8g18570.1.cds"/>
    <property type="gene ID" value="Mp8g18570"/>
</dbReference>
<evidence type="ECO:0000256" key="10">
    <source>
        <dbReference type="PROSITE-ProRule" id="PRU10141"/>
    </source>
</evidence>
<dbReference type="Pfam" id="PF14381">
    <property type="entry name" value="EDR1_CTR1_ARMC3_pept"/>
    <property type="match status" value="1"/>
</dbReference>
<feature type="compositionally biased region" description="Polar residues" evidence="11">
    <location>
        <begin position="613"/>
        <end position="631"/>
    </location>
</feature>
<dbReference type="PROSITE" id="PS50011">
    <property type="entry name" value="PROTEIN_KINASE_DOM"/>
    <property type="match status" value="1"/>
</dbReference>
<dbReference type="PROSITE" id="PS00107">
    <property type="entry name" value="PROTEIN_KINASE_ATP"/>
    <property type="match status" value="1"/>
</dbReference>
<feature type="region of interest" description="Disordered" evidence="11">
    <location>
        <begin position="1"/>
        <end position="24"/>
    </location>
</feature>
<accession>A0A2R6W166</accession>
<evidence type="ECO:0000256" key="5">
    <source>
        <dbReference type="ARBA" id="ARBA00022741"/>
    </source>
</evidence>
<keyword evidence="14" id="KW-1185">Reference proteome</keyword>
<protein>
    <recommendedName>
        <fullName evidence="2">non-specific serine/threonine protein kinase</fullName>
        <ecNumber evidence="2">2.7.11.1</ecNumber>
    </recommendedName>
</protein>
<comment type="catalytic activity">
    <reaction evidence="9">
        <text>L-seryl-[protein] + ATP = O-phospho-L-seryl-[protein] + ADP + H(+)</text>
        <dbReference type="Rhea" id="RHEA:17989"/>
        <dbReference type="Rhea" id="RHEA-COMP:9863"/>
        <dbReference type="Rhea" id="RHEA-COMP:11604"/>
        <dbReference type="ChEBI" id="CHEBI:15378"/>
        <dbReference type="ChEBI" id="CHEBI:29999"/>
        <dbReference type="ChEBI" id="CHEBI:30616"/>
        <dbReference type="ChEBI" id="CHEBI:83421"/>
        <dbReference type="ChEBI" id="CHEBI:456216"/>
        <dbReference type="EC" id="2.7.11.1"/>
    </reaction>
</comment>
<dbReference type="InterPro" id="IPR008271">
    <property type="entry name" value="Ser/Thr_kinase_AS"/>
</dbReference>
<evidence type="ECO:0000259" key="12">
    <source>
        <dbReference type="PROSITE" id="PS50011"/>
    </source>
</evidence>
<dbReference type="InterPro" id="IPR001245">
    <property type="entry name" value="Ser-Thr/Tyr_kinase_cat_dom"/>
</dbReference>
<keyword evidence="5 10" id="KW-0547">Nucleotide-binding</keyword>
<dbReference type="Gene3D" id="1.10.510.10">
    <property type="entry name" value="Transferase(Phosphotransferase) domain 1"/>
    <property type="match status" value="1"/>
</dbReference>
<feature type="binding site" evidence="10">
    <location>
        <position position="854"/>
    </location>
    <ligand>
        <name>ATP</name>
        <dbReference type="ChEBI" id="CHEBI:30616"/>
    </ligand>
</feature>
<dbReference type="GO" id="GO:0004674">
    <property type="term" value="F:protein serine/threonine kinase activity"/>
    <property type="evidence" value="ECO:0000318"/>
    <property type="project" value="GO_Central"/>
</dbReference>
<dbReference type="InterPro" id="IPR011009">
    <property type="entry name" value="Kinase-like_dom_sf"/>
</dbReference>
<dbReference type="PANTHER" id="PTHR23257">
    <property type="entry name" value="SERINE-THREONINE PROTEIN KINASE"/>
    <property type="match status" value="1"/>
</dbReference>
<proteinExistence type="inferred from homology"/>
<evidence type="ECO:0000256" key="9">
    <source>
        <dbReference type="ARBA" id="ARBA00048679"/>
    </source>
</evidence>
<evidence type="ECO:0000313" key="13">
    <source>
        <dbReference type="EMBL" id="PTQ27568.1"/>
    </source>
</evidence>
<sequence>MRFEEQEEEQQQQQEKKEQQPAATGLSIAWEPGRVVVVGRSQEAAGVGFGGGADRDIGRRLIGRARRWWCGSRLFRSECQAPFRDHSSHFARITFLELLDLSPQAHEWRRGGRIGRELPWMSEFLSRIKARLETGQHLNSATSEEPGWVRAALSVMDKEPIDFKEGPKDVVIPVELTDGWQTDLVERMKVVGFGSQDGQESPFNLTVSAGSPVSDDISPRCASQKLWETGSLESRIPDGFYSVIPTKILKAKFMTIPTFEELKKIGVESSSSDVLLVDSNEDKVLARLKELAISAVKTVGTNPALVIKKIAELVADFYGGPISEAGLTKVPVDGILNADSSPVQLLGKIEVGLCRPRAILFKFLGDAVGLHSRLLMGLQLEAVPGSSVICANPNKHLSNIVGLNGMELLVDVMRRPGNLRPFSKKALIMYHISGAGDSDSADYDSCDSPLEPNSPLCGYSEKLESESLDHEVDSPRILVQRRQTSPVGARPVHNMLLRLPMGLEGKLSPSRSEPDLANPYRRRNRRKAEESSAIFSPERAVSYQQLHWKVNAEGVRSFPSSPEHPQARIRSFRRVGSEEGSISSSPEHPTFRVRAPSMLGGGRRPGSEEVDPTSVSSPEQSPQYFSSTGTPSPIYRRRRERSLSIDIQRDGLNSDTFRIGPESEFPRTTPSPDVRRPRKRSVAPEISDDVVRAVREMNEKLKQERCRSRATEQQSKSSNADGPRAEDENEGEEGSTPAEKVHLRTASDPTSLQSTVGPFVVDDKHASTYEEKGHCVDKKKCSETRNSCSEKESTAESSNHTVDLKPHAWLNGPLMPFSEWHIDYKELRIGVRVGIGSFGEVFRGMWRGTEVAIKRLLEQDLTDENTADFCNEISLLSRLRHPNVILFMGACTTPPHLSMVTEYMHMGSLYSLVHLTGQGKKLSYRRRLKMLRDICRGMMSVQRMNIVHRDLKSANCLVDKHWTVKICDFGLSRLASGPVQDSTAAGTPEWMAPELLRNEPVTDKCDVFSLGVIMWELCTLKRPWKDVEPMQVVYKVAHAKARLEIPEGLLGKLIADCWAEVPSARPSYDEILTRLHECEFLQS</sequence>
<evidence type="ECO:0000256" key="4">
    <source>
        <dbReference type="ARBA" id="ARBA00022679"/>
    </source>
</evidence>
<keyword evidence="3" id="KW-0723">Serine/threonine-protein kinase</keyword>
<evidence type="ECO:0000256" key="1">
    <source>
        <dbReference type="ARBA" id="ARBA00010507"/>
    </source>
</evidence>
<dbReference type="EC" id="2.7.11.1" evidence="2"/>
<feature type="compositionally biased region" description="Polar residues" evidence="11">
    <location>
        <begin position="711"/>
        <end position="720"/>
    </location>
</feature>
<dbReference type="CDD" id="cd13999">
    <property type="entry name" value="STKc_MAP3K-like"/>
    <property type="match status" value="1"/>
</dbReference>